<protein>
    <submittedName>
        <fullName evidence="1">DUF938 domain-containing protein</fullName>
    </submittedName>
</protein>
<proteinExistence type="predicted"/>
<sequence>MKRNIEKDYSPSCDRNKQPIIEQLMVHFEHCKNVLEIGSGTGQHAVFFAERLPHLIWNTSDMLDYHGSIQAWMVEAKLSNIVSPIEFHFGKNDWPSLDIDGVFTANTTHIMQRDAAQLMMETVASNLKSGAVFCQYGPMNVNGKYTSEGNREFDQHLKESGCGGIRDLAELIEWAAGMELVEQISMPANNFLLVWKVA</sequence>
<dbReference type="Proteomes" id="UP000604161">
    <property type="component" value="Unassembled WGS sequence"/>
</dbReference>
<reference evidence="1 2" key="1">
    <citation type="submission" date="2020-09" db="EMBL/GenBank/DDBJ databases">
        <title>Marinomonas sp. nov., isolated from the cysticercosis algae of Qingdao, China.</title>
        <authorList>
            <person name="Sun X."/>
        </authorList>
    </citation>
    <scope>NUCLEOTIDE SEQUENCE [LARGE SCALE GENOMIC DNA]</scope>
    <source>
        <strain evidence="1 2">SM2066</strain>
    </source>
</reference>
<dbReference type="PANTHER" id="PTHR20974:SF0">
    <property type="entry name" value="UPF0585 PROTEIN CG18661"/>
    <property type="match status" value="1"/>
</dbReference>
<organism evidence="1 2">
    <name type="scientific">Marinomonas colpomeniae</name>
    <dbReference type="NCBI Taxonomy" id="2774408"/>
    <lineage>
        <taxon>Bacteria</taxon>
        <taxon>Pseudomonadati</taxon>
        <taxon>Pseudomonadota</taxon>
        <taxon>Gammaproteobacteria</taxon>
        <taxon>Oceanospirillales</taxon>
        <taxon>Oceanospirillaceae</taxon>
        <taxon>Marinomonas</taxon>
    </lineage>
</organism>
<dbReference type="Gene3D" id="3.40.50.150">
    <property type="entry name" value="Vaccinia Virus protein VP39"/>
    <property type="match status" value="1"/>
</dbReference>
<accession>A0ABR8NZG0</accession>
<dbReference type="InterPro" id="IPR010342">
    <property type="entry name" value="DUF938"/>
</dbReference>
<evidence type="ECO:0000313" key="1">
    <source>
        <dbReference type="EMBL" id="MBD5771441.1"/>
    </source>
</evidence>
<dbReference type="RefSeq" id="WP_191594820.1">
    <property type="nucleotide sequence ID" value="NZ_JACYFC010000003.1"/>
</dbReference>
<dbReference type="EMBL" id="JACYFC010000003">
    <property type="protein sequence ID" value="MBD5771441.1"/>
    <property type="molecule type" value="Genomic_DNA"/>
</dbReference>
<dbReference type="InterPro" id="IPR029063">
    <property type="entry name" value="SAM-dependent_MTases_sf"/>
</dbReference>
<dbReference type="PANTHER" id="PTHR20974">
    <property type="entry name" value="UPF0585 PROTEIN CG18661"/>
    <property type="match status" value="1"/>
</dbReference>
<keyword evidence="2" id="KW-1185">Reference proteome</keyword>
<comment type="caution">
    <text evidence="1">The sequence shown here is derived from an EMBL/GenBank/DDBJ whole genome shotgun (WGS) entry which is preliminary data.</text>
</comment>
<evidence type="ECO:0000313" key="2">
    <source>
        <dbReference type="Proteomes" id="UP000604161"/>
    </source>
</evidence>
<gene>
    <name evidence="1" type="ORF">IF202_10305</name>
</gene>
<name>A0ABR8NZG0_9GAMM</name>
<dbReference type="Pfam" id="PF06080">
    <property type="entry name" value="DUF938"/>
    <property type="match status" value="1"/>
</dbReference>
<dbReference type="SUPFAM" id="SSF53335">
    <property type="entry name" value="S-adenosyl-L-methionine-dependent methyltransferases"/>
    <property type="match status" value="1"/>
</dbReference>